<feature type="domain" description="Inner membrane protein YgaP-like transmembrane" evidence="2">
    <location>
        <begin position="4"/>
        <end position="67"/>
    </location>
</feature>
<dbReference type="HOGENOM" id="CLU_176022_3_1_11"/>
<evidence type="ECO:0000259" key="2">
    <source>
        <dbReference type="Pfam" id="PF11127"/>
    </source>
</evidence>
<dbReference type="AlphaFoldDB" id="A0A0B5D0T0"/>
<sequence length="68" mass="6920">MNLTPNESPVDRGARGLVAVLAAILAFTVTEPGKPAGIGLLAVSAIMGLTAVVGFCPIYRLLGIGTRK</sequence>
<keyword evidence="4" id="KW-1185">Reference proteome</keyword>
<accession>A0A0B5D0T0</accession>
<feature type="transmembrane region" description="Helical" evidence="1">
    <location>
        <begin position="12"/>
        <end position="30"/>
    </location>
</feature>
<dbReference type="InterPro" id="IPR021309">
    <property type="entry name" value="YgaP-like_TM"/>
</dbReference>
<evidence type="ECO:0000313" key="3">
    <source>
        <dbReference type="EMBL" id="AJE32251.1"/>
    </source>
</evidence>
<name>A0A0B5D0T0_9CORY</name>
<organism evidence="3 4">
    <name type="scientific">Corynebacterium humireducens NBRC 106098 = DSM 45392</name>
    <dbReference type="NCBI Taxonomy" id="1223515"/>
    <lineage>
        <taxon>Bacteria</taxon>
        <taxon>Bacillati</taxon>
        <taxon>Actinomycetota</taxon>
        <taxon>Actinomycetes</taxon>
        <taxon>Mycobacteriales</taxon>
        <taxon>Corynebacteriaceae</taxon>
        <taxon>Corynebacterium</taxon>
    </lineage>
</organism>
<keyword evidence="1" id="KW-0812">Transmembrane</keyword>
<dbReference type="STRING" id="1223515.B842_01990"/>
<keyword evidence="1" id="KW-0472">Membrane</keyword>
<evidence type="ECO:0000256" key="1">
    <source>
        <dbReference type="SAM" id="Phobius"/>
    </source>
</evidence>
<dbReference type="EMBL" id="CP005286">
    <property type="protein sequence ID" value="AJE32251.1"/>
    <property type="molecule type" value="Genomic_DNA"/>
</dbReference>
<gene>
    <name evidence="3" type="ORF">B842_01990</name>
</gene>
<protein>
    <recommendedName>
        <fullName evidence="2">Inner membrane protein YgaP-like transmembrane domain-containing protein</fullName>
    </recommendedName>
</protein>
<dbReference type="KEGG" id="chm:B842_01990"/>
<keyword evidence="1" id="KW-1133">Transmembrane helix</keyword>
<feature type="transmembrane region" description="Helical" evidence="1">
    <location>
        <begin position="36"/>
        <end position="62"/>
    </location>
</feature>
<reference evidence="3 4" key="1">
    <citation type="submission" date="2013-04" db="EMBL/GenBank/DDBJ databases">
        <title>Complete genome sequence of Corynebacterium humireducens DSM 45392(T), isolated from a wastewater-fed microbial fuel cell.</title>
        <authorList>
            <person name="Ruckert C."/>
            <person name="Albersmeier A."/>
            <person name="Kalinowski J."/>
        </authorList>
    </citation>
    <scope>NUCLEOTIDE SEQUENCE [LARGE SCALE GENOMIC DNA]</scope>
    <source>
        <strain evidence="4">MFC-5</strain>
    </source>
</reference>
<dbReference type="Proteomes" id="UP000031524">
    <property type="component" value="Chromosome"/>
</dbReference>
<dbReference type="Pfam" id="PF11127">
    <property type="entry name" value="YgaP-like_TM"/>
    <property type="match status" value="1"/>
</dbReference>
<dbReference type="RefSeq" id="WP_040084898.1">
    <property type="nucleotide sequence ID" value="NZ_BCSU01000004.1"/>
</dbReference>
<evidence type="ECO:0000313" key="4">
    <source>
        <dbReference type="Proteomes" id="UP000031524"/>
    </source>
</evidence>
<proteinExistence type="predicted"/>